<protein>
    <submittedName>
        <fullName evidence="1">Uncharacterized protein</fullName>
    </submittedName>
</protein>
<reference evidence="1 2" key="1">
    <citation type="journal article" date="2006" name="Nat. Biotechnol.">
        <title>Complete genome sequence of the entomopathogenic and metabolically versatile soil bacterium Pseudomonas entomophila.</title>
        <authorList>
            <person name="Vodovar N."/>
            <person name="Vallenet D."/>
            <person name="Cruveiller S."/>
            <person name="Rouy Z."/>
            <person name="Barbe V."/>
            <person name="Acosta C."/>
            <person name="Cattolico L."/>
            <person name="Jubin C."/>
            <person name="Lajus A."/>
            <person name="Segurens B."/>
            <person name="Vacherie B."/>
            <person name="Wincker P."/>
            <person name="Weissenbach J."/>
            <person name="Lemaitre B."/>
            <person name="Medigue C."/>
            <person name="Boccard F."/>
        </authorList>
    </citation>
    <scope>NUCLEOTIDE SEQUENCE [LARGE SCALE GENOMIC DNA]</scope>
    <source>
        <strain evidence="1 2">L48</strain>
    </source>
</reference>
<dbReference type="AlphaFoldDB" id="Q1I460"/>
<evidence type="ECO:0000313" key="2">
    <source>
        <dbReference type="Proteomes" id="UP000000658"/>
    </source>
</evidence>
<sequence length="97" mass="10343">MPVRGCAPAPESLNAGVNSCRSGFSRDAGIAVPGTRFAGDRGLSRSYMNPRRLIVQIFTNLLACPSGLLYNCAPCRAGRRACAFSLGQDRQCHSLLV</sequence>
<proteinExistence type="predicted"/>
<name>Q1I460_PSEE4</name>
<dbReference type="KEGG" id="pen:PSEEN4931"/>
<organism evidence="1 2">
    <name type="scientific">Pseudomonas entomophila (strain L48)</name>
    <dbReference type="NCBI Taxonomy" id="384676"/>
    <lineage>
        <taxon>Bacteria</taxon>
        <taxon>Pseudomonadati</taxon>
        <taxon>Pseudomonadota</taxon>
        <taxon>Gammaproteobacteria</taxon>
        <taxon>Pseudomonadales</taxon>
        <taxon>Pseudomonadaceae</taxon>
        <taxon>Pseudomonas</taxon>
    </lineage>
</organism>
<dbReference type="HOGENOM" id="CLU_2344472_0_0_6"/>
<gene>
    <name evidence="1" type="ordered locus">PSEEN4931</name>
</gene>
<dbReference type="Proteomes" id="UP000000658">
    <property type="component" value="Chromosome"/>
</dbReference>
<accession>Q1I460</accession>
<dbReference type="EMBL" id="CT573326">
    <property type="protein sequence ID" value="CAK17576.1"/>
    <property type="molecule type" value="Genomic_DNA"/>
</dbReference>
<dbReference type="STRING" id="384676.PSEEN4931"/>
<evidence type="ECO:0000313" key="1">
    <source>
        <dbReference type="EMBL" id="CAK17576.1"/>
    </source>
</evidence>